<keyword evidence="2 4" id="KW-0863">Zinc-finger</keyword>
<keyword evidence="7" id="KW-1185">Reference proteome</keyword>
<organism evidence="6 7">
    <name type="scientific">Aureobasidium subglaciale (strain EXF-2481)</name>
    <name type="common">Aureobasidium pullulans var. subglaciale</name>
    <dbReference type="NCBI Taxonomy" id="1043005"/>
    <lineage>
        <taxon>Eukaryota</taxon>
        <taxon>Fungi</taxon>
        <taxon>Dikarya</taxon>
        <taxon>Ascomycota</taxon>
        <taxon>Pezizomycotina</taxon>
        <taxon>Dothideomycetes</taxon>
        <taxon>Dothideomycetidae</taxon>
        <taxon>Dothideales</taxon>
        <taxon>Saccotheciaceae</taxon>
        <taxon>Aureobasidium</taxon>
    </lineage>
</organism>
<reference evidence="6 7" key="1">
    <citation type="journal article" date="2014" name="BMC Genomics">
        <title>Genome sequencing of four Aureobasidium pullulans varieties: biotechnological potential, stress tolerance, and description of new species.</title>
        <authorList>
            <person name="Gostin Ar C."/>
            <person name="Ohm R.A."/>
            <person name="Kogej T."/>
            <person name="Sonjak S."/>
            <person name="Turk M."/>
            <person name="Zajc J."/>
            <person name="Zalar P."/>
            <person name="Grube M."/>
            <person name="Sun H."/>
            <person name="Han J."/>
            <person name="Sharma A."/>
            <person name="Chiniquy J."/>
            <person name="Ngan C.Y."/>
            <person name="Lipzen A."/>
            <person name="Barry K."/>
            <person name="Grigoriev I.V."/>
            <person name="Gunde-Cimerman N."/>
        </authorList>
    </citation>
    <scope>NUCLEOTIDE SEQUENCE [LARGE SCALE GENOMIC DNA]</scope>
    <source>
        <strain evidence="6 7">EXF-2481</strain>
    </source>
</reference>
<evidence type="ECO:0000256" key="3">
    <source>
        <dbReference type="ARBA" id="ARBA00022833"/>
    </source>
</evidence>
<accession>A0A074YI46</accession>
<dbReference type="InterPro" id="IPR002893">
    <property type="entry name" value="Znf_MYND"/>
</dbReference>
<evidence type="ECO:0000256" key="1">
    <source>
        <dbReference type="ARBA" id="ARBA00022723"/>
    </source>
</evidence>
<dbReference type="HOGENOM" id="CLU_067591_0_0_1"/>
<dbReference type="PROSITE" id="PS01360">
    <property type="entry name" value="ZF_MYND_1"/>
    <property type="match status" value="1"/>
</dbReference>
<dbReference type="SUPFAM" id="SSF144232">
    <property type="entry name" value="HIT/MYND zinc finger-like"/>
    <property type="match status" value="1"/>
</dbReference>
<dbReference type="PROSITE" id="PS50865">
    <property type="entry name" value="ZF_MYND_2"/>
    <property type="match status" value="1"/>
</dbReference>
<dbReference type="STRING" id="1043005.A0A074YI46"/>
<evidence type="ECO:0000256" key="2">
    <source>
        <dbReference type="ARBA" id="ARBA00022771"/>
    </source>
</evidence>
<dbReference type="GO" id="GO:0008270">
    <property type="term" value="F:zinc ion binding"/>
    <property type="evidence" value="ECO:0007669"/>
    <property type="project" value="UniProtKB-KW"/>
</dbReference>
<dbReference type="InParanoid" id="A0A074YI46"/>
<name>A0A074YI46_AURSE</name>
<dbReference type="EMBL" id="KL584764">
    <property type="protein sequence ID" value="KEQ93757.1"/>
    <property type="molecule type" value="Genomic_DNA"/>
</dbReference>
<protein>
    <recommendedName>
        <fullName evidence="5">MYND-type domain-containing protein</fullName>
    </recommendedName>
</protein>
<evidence type="ECO:0000256" key="4">
    <source>
        <dbReference type="PROSITE-ProRule" id="PRU00134"/>
    </source>
</evidence>
<evidence type="ECO:0000313" key="6">
    <source>
        <dbReference type="EMBL" id="KEQ93757.1"/>
    </source>
</evidence>
<sequence>MLDKAADLDKVKAEINADPEKCTFGSRSNESKEASKPTNKDVFFTLYNGAYHELHLPPEGVVRFGKALRDYRNGVPYSYITKGLLQTFSSGSPTYQESEVFWMRLEDVPAGEEITQQNTSLERIRGDFNQPVDVCGNCGAGQLYCAKTCQKAHTPEHSCVCPGFTKAQNKQPQDACGNCGAKQTKDGTALKRCGRCKGRNYCSVECQKEHYPMHTPKCKATVAEAKGKQEGGGRVKGLNVLETWR</sequence>
<dbReference type="RefSeq" id="XP_013342192.1">
    <property type="nucleotide sequence ID" value="XM_013486738.1"/>
</dbReference>
<dbReference type="AlphaFoldDB" id="A0A074YI46"/>
<evidence type="ECO:0000313" key="7">
    <source>
        <dbReference type="Proteomes" id="UP000030641"/>
    </source>
</evidence>
<gene>
    <name evidence="6" type="ORF">AUEXF2481DRAFT_6343</name>
</gene>
<dbReference type="Proteomes" id="UP000030641">
    <property type="component" value="Unassembled WGS sequence"/>
</dbReference>
<keyword evidence="3" id="KW-0862">Zinc</keyword>
<proteinExistence type="predicted"/>
<dbReference type="OrthoDB" id="341421at2759"/>
<dbReference type="Pfam" id="PF01753">
    <property type="entry name" value="zf-MYND"/>
    <property type="match status" value="1"/>
</dbReference>
<feature type="domain" description="MYND-type" evidence="5">
    <location>
        <begin position="176"/>
        <end position="218"/>
    </location>
</feature>
<keyword evidence="1" id="KW-0479">Metal-binding</keyword>
<dbReference type="Gene3D" id="6.10.140.2220">
    <property type="match status" value="2"/>
</dbReference>
<dbReference type="GeneID" id="25369763"/>
<evidence type="ECO:0000259" key="5">
    <source>
        <dbReference type="PROSITE" id="PS50865"/>
    </source>
</evidence>